<organism evidence="4 5">
    <name type="scientific">Siccibacter turicensis</name>
    <dbReference type="NCBI Taxonomy" id="357233"/>
    <lineage>
        <taxon>Bacteria</taxon>
        <taxon>Pseudomonadati</taxon>
        <taxon>Pseudomonadota</taxon>
        <taxon>Gammaproteobacteria</taxon>
        <taxon>Enterobacterales</taxon>
        <taxon>Enterobacteriaceae</taxon>
        <taxon>Siccibacter</taxon>
    </lineage>
</organism>
<feature type="domain" description="EAL" evidence="2">
    <location>
        <begin position="396"/>
        <end position="644"/>
    </location>
</feature>
<gene>
    <name evidence="4" type="ORF">C7G83_17830</name>
</gene>
<dbReference type="SUPFAM" id="SSF55073">
    <property type="entry name" value="Nucleotide cyclase"/>
    <property type="match status" value="1"/>
</dbReference>
<dbReference type="PANTHER" id="PTHR33121">
    <property type="entry name" value="CYCLIC DI-GMP PHOSPHODIESTERASE PDEF"/>
    <property type="match status" value="1"/>
</dbReference>
<dbReference type="Pfam" id="PF17157">
    <property type="entry name" value="GAPES4"/>
    <property type="match status" value="1"/>
</dbReference>
<dbReference type="Pfam" id="PF00563">
    <property type="entry name" value="EAL"/>
    <property type="match status" value="1"/>
</dbReference>
<dbReference type="PROSITE" id="PS50887">
    <property type="entry name" value="GGDEF"/>
    <property type="match status" value="1"/>
</dbReference>
<dbReference type="InterPro" id="IPR000160">
    <property type="entry name" value="GGDEF_dom"/>
</dbReference>
<dbReference type="InterPro" id="IPR043128">
    <property type="entry name" value="Rev_trsase/Diguanyl_cyclase"/>
</dbReference>
<dbReference type="RefSeq" id="WP_106878178.1">
    <property type="nucleotide sequence ID" value="NZ_PYEP01000008.1"/>
</dbReference>
<feature type="transmembrane region" description="Helical" evidence="1">
    <location>
        <begin position="136"/>
        <end position="155"/>
    </location>
</feature>
<dbReference type="PROSITE" id="PS51257">
    <property type="entry name" value="PROKAR_LIPOPROTEIN"/>
    <property type="match status" value="1"/>
</dbReference>
<evidence type="ECO:0000313" key="5">
    <source>
        <dbReference type="Proteomes" id="UP000240212"/>
    </source>
</evidence>
<dbReference type="SUPFAM" id="SSF141868">
    <property type="entry name" value="EAL domain-like"/>
    <property type="match status" value="1"/>
</dbReference>
<evidence type="ECO:0000313" key="4">
    <source>
        <dbReference type="EMBL" id="PSN06390.1"/>
    </source>
</evidence>
<keyword evidence="1" id="KW-0812">Transmembrane</keyword>
<keyword evidence="1" id="KW-1133">Transmembrane helix</keyword>
<dbReference type="NCBIfam" id="TIGR00254">
    <property type="entry name" value="GGDEF"/>
    <property type="match status" value="1"/>
</dbReference>
<dbReference type="SMART" id="SM00052">
    <property type="entry name" value="EAL"/>
    <property type="match status" value="1"/>
</dbReference>
<dbReference type="OrthoDB" id="5894408at2"/>
<dbReference type="InterPro" id="IPR001633">
    <property type="entry name" value="EAL_dom"/>
</dbReference>
<reference evidence="4 5" key="1">
    <citation type="submission" date="2018-03" db="EMBL/GenBank/DDBJ databases">
        <title>Draft genome sequence of the first documented clinical Siccibacter turicensis isolate in Austria.</title>
        <authorList>
            <person name="Lepuschitz S."/>
            <person name="Pekard-Amenitsch S."/>
            <person name="Haunold R."/>
            <person name="Schill S."/>
            <person name="Mach R."/>
            <person name="Allerberger F."/>
            <person name="Ruppitsch W."/>
            <person name="Forsythe S.J."/>
        </authorList>
    </citation>
    <scope>NUCLEOTIDE SEQUENCE [LARGE SCALE GENOMIC DNA]</scope>
    <source>
        <strain evidence="4 5">6100069499-17</strain>
    </source>
</reference>
<dbReference type="NCBIfam" id="NF008281">
    <property type="entry name" value="PRK11059.1"/>
    <property type="match status" value="1"/>
</dbReference>
<dbReference type="Pfam" id="PF00990">
    <property type="entry name" value="GGDEF"/>
    <property type="match status" value="1"/>
</dbReference>
<accession>A0A2P8VFR3</accession>
<dbReference type="PROSITE" id="PS50883">
    <property type="entry name" value="EAL"/>
    <property type="match status" value="1"/>
</dbReference>
<evidence type="ECO:0000259" key="3">
    <source>
        <dbReference type="PROSITE" id="PS50887"/>
    </source>
</evidence>
<dbReference type="STRING" id="1388748.GCA_000463155_00813"/>
<evidence type="ECO:0000256" key="1">
    <source>
        <dbReference type="SAM" id="Phobius"/>
    </source>
</evidence>
<evidence type="ECO:0000259" key="2">
    <source>
        <dbReference type="PROSITE" id="PS50883"/>
    </source>
</evidence>
<sequence length="646" mass="73040">MRLTTKLSALVTLLTGLVILITLIGCTVGFYQTVQTRAEQRVKTVAILLDNHLVTRSPERLADRLDELMIPADINSITFQQGDSPLFYYHRSPGLDMDEREDNAHTLSVPLLKVPGMTLKIDWQDPMASYFRSLQTAAPLTFSLLIVFAILFFALRWQQRQFVGQELLDRRAMRIIRGERGVRAQRSAEETPSQAGYAIDLLLAELENAGEQRSRMDTLIRAHAAQDTRTGLNNRLFFDNQLATLLEDHEKVGTHGVVMMIRLPDFDTLTDSWGRSTVEEYLFTLINMLSTFIMRYPGALLARYFRSDFAVLLPHRTLKEADSIASQLLNAVDSLPPTRMLDRSDMIHIGICAWRSGQSVDQVMEHAGMATRNAVLQGGNSWAVYDNLLPEKGRGHVRWRTLIEQALQRGGPRFYQKPAVTRDGRVHHREIMCRIFDGKEEVLSAEYKPLVQQFGLAEQYDTQQVSRVLPLLALWPEETLAMPVSVDSLISPTFQRWLRDALLECEKSQRQRIIFELAEAAVCQHISRLQPVVRLLNALGARVGVVQAGLTVVSTHWIKALNVELIKLDPGLVRNIEKRTENQLFVQSLVESCSGTQSRVFATGIRTRSEWQTLMDKGVAGGQGEFIAASQPVDTSVKKYLQRYSV</sequence>
<proteinExistence type="predicted"/>
<dbReference type="GO" id="GO:0071111">
    <property type="term" value="F:cyclic-guanylate-specific phosphodiesterase activity"/>
    <property type="evidence" value="ECO:0007669"/>
    <property type="project" value="InterPro"/>
</dbReference>
<dbReference type="InterPro" id="IPR035919">
    <property type="entry name" value="EAL_sf"/>
</dbReference>
<comment type="caution">
    <text evidence="4">The sequence shown here is derived from an EMBL/GenBank/DDBJ whole genome shotgun (WGS) entry which is preliminary data.</text>
</comment>
<dbReference type="Gene3D" id="3.30.70.270">
    <property type="match status" value="1"/>
</dbReference>
<protein>
    <submittedName>
        <fullName evidence="4">RNase E specificity factor CsrD</fullName>
    </submittedName>
</protein>
<feature type="domain" description="GGDEF" evidence="3">
    <location>
        <begin position="254"/>
        <end position="387"/>
    </location>
</feature>
<name>A0A2P8VFR3_9ENTR</name>
<dbReference type="InterPro" id="IPR029787">
    <property type="entry name" value="Nucleotide_cyclase"/>
</dbReference>
<dbReference type="InterPro" id="IPR033423">
    <property type="entry name" value="GAPES4"/>
</dbReference>
<dbReference type="PANTHER" id="PTHR33121:SF32">
    <property type="entry name" value="RNASE E SPECIFICITY FACTOR CSRD"/>
    <property type="match status" value="1"/>
</dbReference>
<feature type="transmembrane region" description="Helical" evidence="1">
    <location>
        <begin position="7"/>
        <end position="31"/>
    </location>
</feature>
<keyword evidence="1" id="KW-0472">Membrane</keyword>
<dbReference type="AlphaFoldDB" id="A0A2P8VFR3"/>
<keyword evidence="5" id="KW-1185">Reference proteome</keyword>
<dbReference type="InterPro" id="IPR050706">
    <property type="entry name" value="Cyclic-di-GMP_PDE-like"/>
</dbReference>
<dbReference type="Proteomes" id="UP000240212">
    <property type="component" value="Unassembled WGS sequence"/>
</dbReference>
<dbReference type="SMART" id="SM00267">
    <property type="entry name" value="GGDEF"/>
    <property type="match status" value="1"/>
</dbReference>
<dbReference type="CDD" id="cd01949">
    <property type="entry name" value="GGDEF"/>
    <property type="match status" value="1"/>
</dbReference>
<dbReference type="Gene3D" id="3.20.20.450">
    <property type="entry name" value="EAL domain"/>
    <property type="match status" value="1"/>
</dbReference>
<dbReference type="FunFam" id="3.30.70.270:FF:000027">
    <property type="entry name" value="RNase E specificity factor CsrD"/>
    <property type="match status" value="1"/>
</dbReference>
<dbReference type="EMBL" id="PYEP01000008">
    <property type="protein sequence ID" value="PSN06390.1"/>
    <property type="molecule type" value="Genomic_DNA"/>
</dbReference>